<dbReference type="Proteomes" id="UP000285301">
    <property type="component" value="Unassembled WGS sequence"/>
</dbReference>
<evidence type="ECO:0000256" key="5">
    <source>
        <dbReference type="ARBA" id="ARBA00022833"/>
    </source>
</evidence>
<evidence type="ECO:0000256" key="3">
    <source>
        <dbReference type="ARBA" id="ARBA00022737"/>
    </source>
</evidence>
<evidence type="ECO:0000256" key="9">
    <source>
        <dbReference type="PROSITE-ProRule" id="PRU00042"/>
    </source>
</evidence>
<keyword evidence="2" id="KW-0479">Metal-binding</keyword>
<dbReference type="PROSITE" id="PS00028">
    <property type="entry name" value="ZINC_FINGER_C2H2_1"/>
    <property type="match status" value="1"/>
</dbReference>
<dbReference type="GO" id="GO:0000977">
    <property type="term" value="F:RNA polymerase II transcription regulatory region sequence-specific DNA binding"/>
    <property type="evidence" value="ECO:0007669"/>
    <property type="project" value="TreeGrafter"/>
</dbReference>
<keyword evidence="5" id="KW-0862">Zinc</keyword>
<dbReference type="STRING" id="1965070.A0A443QVT2"/>
<accession>A0A443QVT2</accession>
<dbReference type="GO" id="GO:0008270">
    <property type="term" value="F:zinc ion binding"/>
    <property type="evidence" value="ECO:0007669"/>
    <property type="project" value="UniProtKB-KW"/>
</dbReference>
<feature type="non-terminal residue" evidence="11">
    <location>
        <position position="1"/>
    </location>
</feature>
<keyword evidence="4 9" id="KW-0863">Zinc-finger</keyword>
<evidence type="ECO:0000256" key="8">
    <source>
        <dbReference type="ARBA" id="ARBA00023242"/>
    </source>
</evidence>
<dbReference type="EMBL" id="NCKU01003643">
    <property type="protein sequence ID" value="RWS07137.1"/>
    <property type="molecule type" value="Genomic_DNA"/>
</dbReference>
<dbReference type="FunFam" id="3.30.160.60:FF:000311">
    <property type="entry name" value="protein odd-skipped-related 2 isoform X1"/>
    <property type="match status" value="1"/>
</dbReference>
<evidence type="ECO:0000256" key="1">
    <source>
        <dbReference type="ARBA" id="ARBA00004123"/>
    </source>
</evidence>
<dbReference type="InterPro" id="IPR036236">
    <property type="entry name" value="Znf_C2H2_sf"/>
</dbReference>
<evidence type="ECO:0000259" key="10">
    <source>
        <dbReference type="PROSITE" id="PS50157"/>
    </source>
</evidence>
<dbReference type="PANTHER" id="PTHR14196">
    <property type="entry name" value="ODD-SKIPPED - RELATED"/>
    <property type="match status" value="1"/>
</dbReference>
<evidence type="ECO:0000256" key="2">
    <source>
        <dbReference type="ARBA" id="ARBA00022723"/>
    </source>
</evidence>
<evidence type="ECO:0000256" key="6">
    <source>
        <dbReference type="ARBA" id="ARBA00023015"/>
    </source>
</evidence>
<dbReference type="PANTHER" id="PTHR14196:SF0">
    <property type="entry name" value="PROTEIN BOWEL"/>
    <property type="match status" value="1"/>
</dbReference>
<evidence type="ECO:0000313" key="12">
    <source>
        <dbReference type="Proteomes" id="UP000285301"/>
    </source>
</evidence>
<dbReference type="AlphaFoldDB" id="A0A443QVT2"/>
<evidence type="ECO:0000313" key="11">
    <source>
        <dbReference type="EMBL" id="RWS07137.1"/>
    </source>
</evidence>
<sequence length="266" mass="30373">TISFSKSYRNPQASAADGLTMPRFFSQADASSQCPLFLYAATALHQAHLSNINTQSSNLSALTARDEVIRVTNLTLSLNISKYQHEMSKLPSANCQKKFSSESNKSLKFDFTRLAESATAENNNHQETAHHIHHYPPNMNSNSDHANNSSDYSIGNLNELQNNHCTNDQPNYFQVINNFGFYPNLYSPFSIAASGGLSGLFERKLSRLGRCSSRPKKEFICKYCQRRFTKSYNLLIHERTHTDERPYICDICHKAFRRQDHLRDHR</sequence>
<dbReference type="Pfam" id="PF00096">
    <property type="entry name" value="zf-C2H2"/>
    <property type="match status" value="2"/>
</dbReference>
<proteinExistence type="predicted"/>
<dbReference type="SUPFAM" id="SSF57667">
    <property type="entry name" value="beta-beta-alpha zinc fingers"/>
    <property type="match status" value="1"/>
</dbReference>
<evidence type="ECO:0000256" key="7">
    <source>
        <dbReference type="ARBA" id="ARBA00023163"/>
    </source>
</evidence>
<organism evidence="11 12">
    <name type="scientific">Dinothrombium tinctorium</name>
    <dbReference type="NCBI Taxonomy" id="1965070"/>
    <lineage>
        <taxon>Eukaryota</taxon>
        <taxon>Metazoa</taxon>
        <taxon>Ecdysozoa</taxon>
        <taxon>Arthropoda</taxon>
        <taxon>Chelicerata</taxon>
        <taxon>Arachnida</taxon>
        <taxon>Acari</taxon>
        <taxon>Acariformes</taxon>
        <taxon>Trombidiformes</taxon>
        <taxon>Prostigmata</taxon>
        <taxon>Anystina</taxon>
        <taxon>Parasitengona</taxon>
        <taxon>Trombidioidea</taxon>
        <taxon>Trombidiidae</taxon>
        <taxon>Dinothrombium</taxon>
    </lineage>
</organism>
<dbReference type="SMART" id="SM00355">
    <property type="entry name" value="ZnF_C2H2"/>
    <property type="match status" value="2"/>
</dbReference>
<comment type="caution">
    <text evidence="11">The sequence shown here is derived from an EMBL/GenBank/DDBJ whole genome shotgun (WGS) entry which is preliminary data.</text>
</comment>
<evidence type="ECO:0000256" key="4">
    <source>
        <dbReference type="ARBA" id="ARBA00022771"/>
    </source>
</evidence>
<dbReference type="OrthoDB" id="9451254at2759"/>
<dbReference type="GO" id="GO:0000981">
    <property type="term" value="F:DNA-binding transcription factor activity, RNA polymerase II-specific"/>
    <property type="evidence" value="ECO:0007669"/>
    <property type="project" value="TreeGrafter"/>
</dbReference>
<dbReference type="PROSITE" id="PS50157">
    <property type="entry name" value="ZINC_FINGER_C2H2_2"/>
    <property type="match status" value="2"/>
</dbReference>
<keyword evidence="7" id="KW-0804">Transcription</keyword>
<dbReference type="InterPro" id="IPR013087">
    <property type="entry name" value="Znf_C2H2_type"/>
</dbReference>
<dbReference type="Gene3D" id="3.30.160.60">
    <property type="entry name" value="Classic Zinc Finger"/>
    <property type="match status" value="2"/>
</dbReference>
<keyword evidence="8" id="KW-0539">Nucleus</keyword>
<name>A0A443QVT2_9ACAR</name>
<dbReference type="InterPro" id="IPR050717">
    <property type="entry name" value="C2H2-ZF_Transcription_Reg"/>
</dbReference>
<gene>
    <name evidence="11" type="ORF">B4U79_12507</name>
</gene>
<dbReference type="FunFam" id="3.30.160.60:FF:002571">
    <property type="entry name" value="Protein odd-skipped-related 2"/>
    <property type="match status" value="1"/>
</dbReference>
<keyword evidence="6" id="KW-0805">Transcription regulation</keyword>
<comment type="subcellular location">
    <subcellularLocation>
        <location evidence="1">Nucleus</location>
    </subcellularLocation>
</comment>
<feature type="domain" description="C2H2-type" evidence="10">
    <location>
        <begin position="219"/>
        <end position="246"/>
    </location>
</feature>
<keyword evidence="3" id="KW-0677">Repeat</keyword>
<dbReference type="GO" id="GO:0005634">
    <property type="term" value="C:nucleus"/>
    <property type="evidence" value="ECO:0007669"/>
    <property type="project" value="UniProtKB-SubCell"/>
</dbReference>
<protein>
    <submittedName>
        <fullName evidence="11">Protein odd-skipped-related 2-like protein</fullName>
    </submittedName>
</protein>
<reference evidence="11 12" key="1">
    <citation type="journal article" date="2018" name="Gigascience">
        <title>Genomes of trombidid mites reveal novel predicted allergens and laterally-transferred genes associated with secondary metabolism.</title>
        <authorList>
            <person name="Dong X."/>
            <person name="Chaisiri K."/>
            <person name="Xia D."/>
            <person name="Armstrong S.D."/>
            <person name="Fang Y."/>
            <person name="Donnelly M.J."/>
            <person name="Kadowaki T."/>
            <person name="McGarry J.W."/>
            <person name="Darby A.C."/>
            <person name="Makepeace B.L."/>
        </authorList>
    </citation>
    <scope>NUCLEOTIDE SEQUENCE [LARGE SCALE GENOMIC DNA]</scope>
    <source>
        <strain evidence="11">UoL-WK</strain>
    </source>
</reference>
<feature type="domain" description="C2H2-type" evidence="10">
    <location>
        <begin position="247"/>
        <end position="266"/>
    </location>
</feature>
<keyword evidence="12" id="KW-1185">Reference proteome</keyword>